<dbReference type="CDD" id="cd18785">
    <property type="entry name" value="SF2_C"/>
    <property type="match status" value="1"/>
</dbReference>
<dbReference type="PROSITE" id="PS51192">
    <property type="entry name" value="HELICASE_ATP_BIND_1"/>
    <property type="match status" value="1"/>
</dbReference>
<dbReference type="Pfam" id="PF04851">
    <property type="entry name" value="ResIII"/>
    <property type="match status" value="1"/>
</dbReference>
<dbReference type="GO" id="GO:0004386">
    <property type="term" value="F:helicase activity"/>
    <property type="evidence" value="ECO:0007669"/>
    <property type="project" value="UniProtKB-KW"/>
</dbReference>
<proteinExistence type="predicted"/>
<keyword evidence="3" id="KW-1185">Reference proteome</keyword>
<dbReference type="SMART" id="SM00487">
    <property type="entry name" value="DEXDc"/>
    <property type="match status" value="1"/>
</dbReference>
<keyword evidence="2" id="KW-0347">Helicase</keyword>
<dbReference type="SUPFAM" id="SSF52540">
    <property type="entry name" value="P-loop containing nucleoside triphosphate hydrolases"/>
    <property type="match status" value="2"/>
</dbReference>
<protein>
    <submittedName>
        <fullName evidence="2">DEAD/DEAH box helicase</fullName>
    </submittedName>
</protein>
<evidence type="ECO:0000259" key="1">
    <source>
        <dbReference type="PROSITE" id="PS51192"/>
    </source>
</evidence>
<dbReference type="Pfam" id="PF22548">
    <property type="entry name" value="AEP-TOTE"/>
    <property type="match status" value="1"/>
</dbReference>
<dbReference type="InterPro" id="IPR027417">
    <property type="entry name" value="P-loop_NTPase"/>
</dbReference>
<keyword evidence="2" id="KW-0547">Nucleotide-binding</keyword>
<evidence type="ECO:0000313" key="2">
    <source>
        <dbReference type="EMBL" id="URI08175.1"/>
    </source>
</evidence>
<reference evidence="2" key="1">
    <citation type="submission" date="2022-05" db="EMBL/GenBank/DDBJ databases">
        <title>An RpoN-dependent PEP-CTERM gene is involved in floc formation of an Aquincola tertiaricarbonis strain.</title>
        <authorList>
            <person name="Qiu D."/>
            <person name="Xia M."/>
        </authorList>
    </citation>
    <scope>NUCLEOTIDE SEQUENCE</scope>
    <source>
        <strain evidence="2">RN12</strain>
    </source>
</reference>
<dbReference type="RefSeq" id="WP_250196396.1">
    <property type="nucleotide sequence ID" value="NZ_CP097635.1"/>
</dbReference>
<dbReference type="CDD" id="cd17926">
    <property type="entry name" value="DEXHc_RE"/>
    <property type="match status" value="1"/>
</dbReference>
<name>A0ABY4S7J2_AQUTE</name>
<dbReference type="InterPro" id="IPR006935">
    <property type="entry name" value="Helicase/UvrB_N"/>
</dbReference>
<accession>A0ABY4S7J2</accession>
<dbReference type="Proteomes" id="UP001056201">
    <property type="component" value="Chromosome 1"/>
</dbReference>
<dbReference type="Gene3D" id="3.40.50.300">
    <property type="entry name" value="P-loop containing nucleotide triphosphate hydrolases"/>
    <property type="match status" value="2"/>
</dbReference>
<dbReference type="InterPro" id="IPR014001">
    <property type="entry name" value="Helicase_ATP-bd"/>
</dbReference>
<dbReference type="EMBL" id="CP097635">
    <property type="protein sequence ID" value="URI08175.1"/>
    <property type="molecule type" value="Genomic_DNA"/>
</dbReference>
<dbReference type="InterPro" id="IPR001650">
    <property type="entry name" value="Helicase_C-like"/>
</dbReference>
<dbReference type="InterPro" id="IPR050742">
    <property type="entry name" value="Helicase_Restrict-Modif_Enz"/>
</dbReference>
<evidence type="ECO:0000313" key="3">
    <source>
        <dbReference type="Proteomes" id="UP001056201"/>
    </source>
</evidence>
<feature type="domain" description="Helicase ATP-binding" evidence="1">
    <location>
        <begin position="431"/>
        <end position="587"/>
    </location>
</feature>
<dbReference type="Pfam" id="PF00271">
    <property type="entry name" value="Helicase_C"/>
    <property type="match status" value="1"/>
</dbReference>
<keyword evidence="2" id="KW-0067">ATP-binding</keyword>
<dbReference type="InterPro" id="IPR054347">
    <property type="entry name" value="TOTE_primase"/>
</dbReference>
<sequence>MTGDGREEVTRLLAENRRLRELLTEHGIAWQPRDITPTTDRSPRLGTDEKVKLFASLFRGREDVYPVRWESKAGKSGYSPACANEWRAGICEKPRIKCGDCQHRALIPVTGQTVFDHLAGRHTVGVYPLLTDDTCHFLAVDFDDAEWREDARAFAGSCDALGVPVALEVSRSGNGAHAWIFFSGRVSARDACRLGTALISHTCARTRQLKLSSYDRLFPNQDTMPKGGFGNLIALPLQKAPRESGGSVFVDRDLQPHDDQWAFLAGLPKMSPADIEPTILRATGGSHPLDVTFIDSEDEATPWRRQEPASSRLPGPMPASLKITLANLVYFEKAALPQPLANRLIRLSAFQNPEFYKAQAMRLPVWDEPRVIGCAENFPHHIALPRGCLEAALTLLRDNSIRSELHDERSAGAALQVQFRGALRPDQQQAVEAMLTHDTGVLCAPTAFGKTVIAAALIAARGVNTLILVHRAELLRQWRERLQTFLAEARDGGQDRPSIGAIGGGKSKPTGRIDIALMQSLCRQGKVNALVEDYGHIVADECHHLSAFSFEAILKRAKAKYVLGLTATPIRRDGRQPIIFMQCGPTRHTAERPSGAPQTLEIVPRFLTPRVGAADDAPIQQVFQVIASDAARTAQVADEVTAAFAAGAKVLVLTERTEHLDALRQALGTRVSPLLVLHGRMSAKQRTTLLQELEALPADAPRVLLSTGKLVGEGFDHAPLDTLVLAMPISWKGTLAQYAGRLHREHASKSSVRIVDFIDQGHPALLRMWERRQRGYRAMGYRVIPQASGLFDPDD</sequence>
<keyword evidence="2" id="KW-0378">Hydrolase</keyword>
<dbReference type="PANTHER" id="PTHR47396">
    <property type="entry name" value="TYPE I RESTRICTION ENZYME ECOKI R PROTEIN"/>
    <property type="match status" value="1"/>
</dbReference>
<dbReference type="PANTHER" id="PTHR47396:SF1">
    <property type="entry name" value="ATP-DEPENDENT HELICASE IRC3-RELATED"/>
    <property type="match status" value="1"/>
</dbReference>
<organism evidence="2 3">
    <name type="scientific">Aquincola tertiaricarbonis</name>
    <dbReference type="NCBI Taxonomy" id="391953"/>
    <lineage>
        <taxon>Bacteria</taxon>
        <taxon>Pseudomonadati</taxon>
        <taxon>Pseudomonadota</taxon>
        <taxon>Betaproteobacteria</taxon>
        <taxon>Burkholderiales</taxon>
        <taxon>Sphaerotilaceae</taxon>
        <taxon>Aquincola</taxon>
    </lineage>
</organism>
<gene>
    <name evidence="2" type="ORF">MW290_06250</name>
</gene>